<name>A0ABQ5AKV0_9ASTR</name>
<reference evidence="2" key="1">
    <citation type="journal article" date="2022" name="Int. J. Mol. Sci.">
        <title>Draft Genome of Tanacetum Coccineum: Genomic Comparison of Closely Related Tanacetum-Family Plants.</title>
        <authorList>
            <person name="Yamashiro T."/>
            <person name="Shiraishi A."/>
            <person name="Nakayama K."/>
            <person name="Satake H."/>
        </authorList>
    </citation>
    <scope>NUCLEOTIDE SEQUENCE</scope>
</reference>
<comment type="caution">
    <text evidence="2">The sequence shown here is derived from an EMBL/GenBank/DDBJ whole genome shotgun (WGS) entry which is preliminary data.</text>
</comment>
<feature type="region of interest" description="Disordered" evidence="1">
    <location>
        <begin position="1"/>
        <end position="36"/>
    </location>
</feature>
<protein>
    <submittedName>
        <fullName evidence="2">Uncharacterized protein</fullName>
    </submittedName>
</protein>
<sequence length="223" mass="24221">MAALVRGGQIHGDKKNGGSGGVGASSSAGTKSSRCSGSGMYTDNPCGHTDVTAWGLVGQEWVLLPLHPRPSPSSSSSYHPWRHICEYCVGEAQWVVAAPLWGVSHPLSDMYKGTSAQEQSSRWGGHCSRRAQHGVWVVKLQWPGMLSGEWWTFRDWYVGPRMVEPQGQVCRSAWWKPHKQPLCKHMGPMGIIGGIDSGTPMSDVSNGADTDRVCNCRICSDLT</sequence>
<dbReference type="Proteomes" id="UP001151760">
    <property type="component" value="Unassembled WGS sequence"/>
</dbReference>
<feature type="compositionally biased region" description="Low complexity" evidence="1">
    <location>
        <begin position="24"/>
        <end position="36"/>
    </location>
</feature>
<evidence type="ECO:0000313" key="3">
    <source>
        <dbReference type="Proteomes" id="UP001151760"/>
    </source>
</evidence>
<dbReference type="EMBL" id="BQNB010012281">
    <property type="protein sequence ID" value="GJT01569.1"/>
    <property type="molecule type" value="Genomic_DNA"/>
</dbReference>
<proteinExistence type="predicted"/>
<keyword evidence="3" id="KW-1185">Reference proteome</keyword>
<organism evidence="2 3">
    <name type="scientific">Tanacetum coccineum</name>
    <dbReference type="NCBI Taxonomy" id="301880"/>
    <lineage>
        <taxon>Eukaryota</taxon>
        <taxon>Viridiplantae</taxon>
        <taxon>Streptophyta</taxon>
        <taxon>Embryophyta</taxon>
        <taxon>Tracheophyta</taxon>
        <taxon>Spermatophyta</taxon>
        <taxon>Magnoliopsida</taxon>
        <taxon>eudicotyledons</taxon>
        <taxon>Gunneridae</taxon>
        <taxon>Pentapetalae</taxon>
        <taxon>asterids</taxon>
        <taxon>campanulids</taxon>
        <taxon>Asterales</taxon>
        <taxon>Asteraceae</taxon>
        <taxon>Asteroideae</taxon>
        <taxon>Anthemideae</taxon>
        <taxon>Anthemidinae</taxon>
        <taxon>Tanacetum</taxon>
    </lineage>
</organism>
<gene>
    <name evidence="2" type="ORF">Tco_0822738</name>
</gene>
<evidence type="ECO:0000313" key="2">
    <source>
        <dbReference type="EMBL" id="GJT01569.1"/>
    </source>
</evidence>
<accession>A0ABQ5AKV0</accession>
<reference evidence="2" key="2">
    <citation type="submission" date="2022-01" db="EMBL/GenBank/DDBJ databases">
        <authorList>
            <person name="Yamashiro T."/>
            <person name="Shiraishi A."/>
            <person name="Satake H."/>
            <person name="Nakayama K."/>
        </authorList>
    </citation>
    <scope>NUCLEOTIDE SEQUENCE</scope>
</reference>
<evidence type="ECO:0000256" key="1">
    <source>
        <dbReference type="SAM" id="MobiDB-lite"/>
    </source>
</evidence>